<sequence>MEGKYPTLGKYVLVHISYLICNFSPKPTRNSLPLIRRFTARDHSLHSSLISDKKQNTTMICCSFWGY</sequence>
<dbReference type="InParanoid" id="A0A251VQD8"/>
<accession>A0A251VQD8</accession>
<reference evidence="2" key="1">
    <citation type="journal article" date="2017" name="Nature">
        <title>The sunflower genome provides insights into oil metabolism, flowering and Asterid evolution.</title>
        <authorList>
            <person name="Badouin H."/>
            <person name="Gouzy J."/>
            <person name="Grassa C.J."/>
            <person name="Murat F."/>
            <person name="Staton S.E."/>
            <person name="Cottret L."/>
            <person name="Lelandais-Briere C."/>
            <person name="Owens G.L."/>
            <person name="Carrere S."/>
            <person name="Mayjonade B."/>
            <person name="Legrand L."/>
            <person name="Gill N."/>
            <person name="Kane N.C."/>
            <person name="Bowers J.E."/>
            <person name="Hubner S."/>
            <person name="Bellec A."/>
            <person name="Berard A."/>
            <person name="Berges H."/>
            <person name="Blanchet N."/>
            <person name="Boniface M.C."/>
            <person name="Brunel D."/>
            <person name="Catrice O."/>
            <person name="Chaidir N."/>
            <person name="Claudel C."/>
            <person name="Donnadieu C."/>
            <person name="Faraut T."/>
            <person name="Fievet G."/>
            <person name="Helmstetter N."/>
            <person name="King M."/>
            <person name="Knapp S.J."/>
            <person name="Lai Z."/>
            <person name="Le Paslier M.C."/>
            <person name="Lippi Y."/>
            <person name="Lorenzon L."/>
            <person name="Mandel J.R."/>
            <person name="Marage G."/>
            <person name="Marchand G."/>
            <person name="Marquand E."/>
            <person name="Bret-Mestries E."/>
            <person name="Morien E."/>
            <person name="Nambeesan S."/>
            <person name="Nguyen T."/>
            <person name="Pegot-Espagnet P."/>
            <person name="Pouilly N."/>
            <person name="Raftis F."/>
            <person name="Sallet E."/>
            <person name="Schiex T."/>
            <person name="Thomas J."/>
            <person name="Vandecasteele C."/>
            <person name="Vares D."/>
            <person name="Vear F."/>
            <person name="Vautrin S."/>
            <person name="Crespi M."/>
            <person name="Mangin B."/>
            <person name="Burke J.M."/>
            <person name="Salse J."/>
            <person name="Munos S."/>
            <person name="Vincourt P."/>
            <person name="Rieseberg L.H."/>
            <person name="Langlade N.B."/>
        </authorList>
    </citation>
    <scope>NUCLEOTIDE SEQUENCE [LARGE SCALE GENOMIC DNA]</scope>
    <source>
        <strain evidence="2">cv. SF193</strain>
    </source>
</reference>
<proteinExistence type="predicted"/>
<evidence type="ECO:0000313" key="1">
    <source>
        <dbReference type="EMBL" id="OTG37252.1"/>
    </source>
</evidence>
<dbReference type="EMBL" id="CM007890">
    <property type="protein sequence ID" value="OTG37252.1"/>
    <property type="molecule type" value="Genomic_DNA"/>
</dbReference>
<evidence type="ECO:0000313" key="2">
    <source>
        <dbReference type="Proteomes" id="UP000215914"/>
    </source>
</evidence>
<keyword evidence="2" id="KW-1185">Reference proteome</keyword>
<dbReference type="Proteomes" id="UP000215914">
    <property type="component" value="Chromosome 1"/>
</dbReference>
<protein>
    <submittedName>
        <fullName evidence="1">Uncharacterized protein</fullName>
    </submittedName>
</protein>
<name>A0A251VQD8_HELAN</name>
<gene>
    <name evidence="1" type="ORF">HannXRQ_Chr01g0016791</name>
</gene>
<organism evidence="1 2">
    <name type="scientific">Helianthus annuus</name>
    <name type="common">Common sunflower</name>
    <dbReference type="NCBI Taxonomy" id="4232"/>
    <lineage>
        <taxon>Eukaryota</taxon>
        <taxon>Viridiplantae</taxon>
        <taxon>Streptophyta</taxon>
        <taxon>Embryophyta</taxon>
        <taxon>Tracheophyta</taxon>
        <taxon>Spermatophyta</taxon>
        <taxon>Magnoliopsida</taxon>
        <taxon>eudicotyledons</taxon>
        <taxon>Gunneridae</taxon>
        <taxon>Pentapetalae</taxon>
        <taxon>asterids</taxon>
        <taxon>campanulids</taxon>
        <taxon>Asterales</taxon>
        <taxon>Asteraceae</taxon>
        <taxon>Asteroideae</taxon>
        <taxon>Heliantheae alliance</taxon>
        <taxon>Heliantheae</taxon>
        <taxon>Helianthus</taxon>
    </lineage>
</organism>
<dbReference type="AlphaFoldDB" id="A0A251VQD8"/>